<dbReference type="EMBL" id="CM010720">
    <property type="protein sequence ID" value="RZC67626.1"/>
    <property type="molecule type" value="Genomic_DNA"/>
</dbReference>
<keyword evidence="3" id="KW-0106">Calcium</keyword>
<reference evidence="5 6" key="1">
    <citation type="journal article" date="2018" name="Science">
        <title>The opium poppy genome and morphinan production.</title>
        <authorList>
            <person name="Guo L."/>
            <person name="Winzer T."/>
            <person name="Yang X."/>
            <person name="Li Y."/>
            <person name="Ning Z."/>
            <person name="He Z."/>
            <person name="Teodor R."/>
            <person name="Lu Y."/>
            <person name="Bowser T.A."/>
            <person name="Graham I.A."/>
            <person name="Ye K."/>
        </authorList>
    </citation>
    <scope>NUCLEOTIDE SEQUENCE [LARGE SCALE GENOMIC DNA]</scope>
    <source>
        <strain evidence="6">cv. HN1</strain>
        <tissue evidence="5">Leaves</tissue>
    </source>
</reference>
<feature type="domain" description="EF-hand" evidence="4">
    <location>
        <begin position="1"/>
        <end position="33"/>
    </location>
</feature>
<dbReference type="OMA" id="MISNVHI"/>
<keyword evidence="1" id="KW-0479">Metal-binding</keyword>
<dbReference type="CDD" id="cd00051">
    <property type="entry name" value="EFh"/>
    <property type="match status" value="1"/>
</dbReference>
<evidence type="ECO:0000259" key="4">
    <source>
        <dbReference type="PROSITE" id="PS50222"/>
    </source>
</evidence>
<evidence type="ECO:0000313" key="5">
    <source>
        <dbReference type="EMBL" id="RZC67626.1"/>
    </source>
</evidence>
<dbReference type="AlphaFoldDB" id="A0A4Y7K472"/>
<evidence type="ECO:0000313" key="6">
    <source>
        <dbReference type="Proteomes" id="UP000316621"/>
    </source>
</evidence>
<dbReference type="Gramene" id="RZC67626">
    <property type="protein sequence ID" value="RZC67626"/>
    <property type="gene ID" value="C5167_011323"/>
</dbReference>
<evidence type="ECO:0000256" key="2">
    <source>
        <dbReference type="ARBA" id="ARBA00022737"/>
    </source>
</evidence>
<dbReference type="PANTHER" id="PTHR10891">
    <property type="entry name" value="EF-HAND CALCIUM-BINDING DOMAIN CONTAINING PROTEIN"/>
    <property type="match status" value="1"/>
</dbReference>
<accession>A0A4Y7K472</accession>
<dbReference type="SMART" id="SM00054">
    <property type="entry name" value="EFh"/>
    <property type="match status" value="2"/>
</dbReference>
<evidence type="ECO:0000256" key="1">
    <source>
        <dbReference type="ARBA" id="ARBA00022723"/>
    </source>
</evidence>
<keyword evidence="6" id="KW-1185">Reference proteome</keyword>
<dbReference type="InterPro" id="IPR011992">
    <property type="entry name" value="EF-hand-dom_pair"/>
</dbReference>
<dbReference type="FunFam" id="1.10.238.10:FF:000003">
    <property type="entry name" value="Calmodulin A"/>
    <property type="match status" value="1"/>
</dbReference>
<dbReference type="Pfam" id="PF13499">
    <property type="entry name" value="EF-hand_7"/>
    <property type="match status" value="1"/>
</dbReference>
<protein>
    <recommendedName>
        <fullName evidence="4">EF-hand domain-containing protein</fullName>
    </recommendedName>
</protein>
<gene>
    <name evidence="5" type="ORF">C5167_011323</name>
</gene>
<dbReference type="GO" id="GO:0005509">
    <property type="term" value="F:calcium ion binding"/>
    <property type="evidence" value="ECO:0007669"/>
    <property type="project" value="InterPro"/>
</dbReference>
<dbReference type="InterPro" id="IPR018247">
    <property type="entry name" value="EF_Hand_1_Ca_BS"/>
</dbReference>
<dbReference type="STRING" id="3469.A0A4Y7K472"/>
<dbReference type="Gene3D" id="1.10.238.10">
    <property type="entry name" value="EF-hand"/>
    <property type="match status" value="1"/>
</dbReference>
<dbReference type="InterPro" id="IPR039647">
    <property type="entry name" value="EF_hand_pair_protein_CML-like"/>
</dbReference>
<sequence>MSARAAFDVFDDNRDGFIDANELQKVLSALGIREGLTLENCNIMIRRFDDNSDGRIDFNEFVKLMENSFC</sequence>
<dbReference type="InterPro" id="IPR002048">
    <property type="entry name" value="EF_hand_dom"/>
</dbReference>
<name>A0A4Y7K472_PAPSO</name>
<proteinExistence type="predicted"/>
<dbReference type="PROSITE" id="PS00018">
    <property type="entry name" value="EF_HAND_1"/>
    <property type="match status" value="2"/>
</dbReference>
<dbReference type="PROSITE" id="PS50222">
    <property type="entry name" value="EF_HAND_2"/>
    <property type="match status" value="2"/>
</dbReference>
<keyword evidence="2" id="KW-0677">Repeat</keyword>
<evidence type="ECO:0000256" key="3">
    <source>
        <dbReference type="ARBA" id="ARBA00022837"/>
    </source>
</evidence>
<dbReference type="SUPFAM" id="SSF47473">
    <property type="entry name" value="EF-hand"/>
    <property type="match status" value="1"/>
</dbReference>
<dbReference type="Proteomes" id="UP000316621">
    <property type="component" value="Chromosome 6"/>
</dbReference>
<organism evidence="5 6">
    <name type="scientific">Papaver somniferum</name>
    <name type="common">Opium poppy</name>
    <dbReference type="NCBI Taxonomy" id="3469"/>
    <lineage>
        <taxon>Eukaryota</taxon>
        <taxon>Viridiplantae</taxon>
        <taxon>Streptophyta</taxon>
        <taxon>Embryophyta</taxon>
        <taxon>Tracheophyta</taxon>
        <taxon>Spermatophyta</taxon>
        <taxon>Magnoliopsida</taxon>
        <taxon>Ranunculales</taxon>
        <taxon>Papaveraceae</taxon>
        <taxon>Papaveroideae</taxon>
        <taxon>Papaver</taxon>
    </lineage>
</organism>
<feature type="domain" description="EF-hand" evidence="4">
    <location>
        <begin position="36"/>
        <end position="70"/>
    </location>
</feature>